<evidence type="ECO:0000313" key="1">
    <source>
        <dbReference type="EMBL" id="OXA85884.1"/>
    </source>
</evidence>
<name>A0A226GW01_9FLAO</name>
<evidence type="ECO:0008006" key="3">
    <source>
        <dbReference type="Google" id="ProtNLM"/>
    </source>
</evidence>
<dbReference type="RefSeq" id="WP_089051378.1">
    <property type="nucleotide sequence ID" value="NZ_FXTV01000017.1"/>
</dbReference>
<organism evidence="1 2">
    <name type="scientific">Flavobacterium hercynium</name>
    <dbReference type="NCBI Taxonomy" id="387094"/>
    <lineage>
        <taxon>Bacteria</taxon>
        <taxon>Pseudomonadati</taxon>
        <taxon>Bacteroidota</taxon>
        <taxon>Flavobacteriia</taxon>
        <taxon>Flavobacteriales</taxon>
        <taxon>Flavobacteriaceae</taxon>
        <taxon>Flavobacterium</taxon>
    </lineage>
</organism>
<dbReference type="AlphaFoldDB" id="A0A226GW01"/>
<dbReference type="PROSITE" id="PS51257">
    <property type="entry name" value="PROKAR_LIPOPROTEIN"/>
    <property type="match status" value="1"/>
</dbReference>
<gene>
    <name evidence="1" type="ORF">B0A66_18675</name>
</gene>
<reference evidence="1 2" key="1">
    <citation type="submission" date="2016-11" db="EMBL/GenBank/DDBJ databases">
        <title>Whole genomes of Flavobacteriaceae.</title>
        <authorList>
            <person name="Stine C."/>
            <person name="Li C."/>
            <person name="Tadesse D."/>
        </authorList>
    </citation>
    <scope>NUCLEOTIDE SEQUENCE [LARGE SCALE GENOMIC DNA]</scope>
    <source>
        <strain evidence="1 2">DSM 18292</strain>
    </source>
</reference>
<keyword evidence="2" id="KW-1185">Reference proteome</keyword>
<proteinExistence type="predicted"/>
<protein>
    <recommendedName>
        <fullName evidence="3">Lipoprotein</fullName>
    </recommendedName>
</protein>
<comment type="caution">
    <text evidence="1">The sequence shown here is derived from an EMBL/GenBank/DDBJ whole genome shotgun (WGS) entry which is preliminary data.</text>
</comment>
<dbReference type="Proteomes" id="UP000198345">
    <property type="component" value="Unassembled WGS sequence"/>
</dbReference>
<evidence type="ECO:0000313" key="2">
    <source>
        <dbReference type="Proteomes" id="UP000198345"/>
    </source>
</evidence>
<sequence>MKKLFLLVASILIVLSSCKKESEQWNEKWILYQDSLCKVALDSVLLFSSDSNYVKANGYYKILYWKSSSYSVGEIRNNARFGLWK</sequence>
<dbReference type="EMBL" id="MUGW01000046">
    <property type="protein sequence ID" value="OXA85884.1"/>
    <property type="molecule type" value="Genomic_DNA"/>
</dbReference>
<accession>A0A226GW01</accession>